<dbReference type="GO" id="GO:0016616">
    <property type="term" value="F:oxidoreductase activity, acting on the CH-OH group of donors, NAD or NADP as acceptor"/>
    <property type="evidence" value="ECO:0007669"/>
    <property type="project" value="TreeGrafter"/>
</dbReference>
<name>A0AAW0QBB5_9PEZI</name>
<sequence>MGGTSGDLLAGLGDSDNEALMQAFYRPVTKTYRTKTYAAIDPARPELSNRGKTAVVAGAGPGSIGASSALSLAKSGVAAIALLARTEGSLHETKASIEALGLGTQVAVYPVDITENATALNKALADFAAGASGAASKKVDILVASVGNMPDLVSIEDADSDEWWRGFEINVRGRFNLLRAFAPVAAEGGVVVHITTAAIHMGYMPGYSSYRASNSAATKMFEYFGNEHPKMRVVQVHPGLIRTPLSYKFAPSSEGIPWDDAELSGDFVNWTTSSEAAFLKDRFVHVNWDVEELMQRKEDVEKDPFLFVVGLKGWA</sequence>
<keyword evidence="4" id="KW-1185">Reference proteome</keyword>
<dbReference type="PANTHER" id="PTHR42760">
    <property type="entry name" value="SHORT-CHAIN DEHYDROGENASES/REDUCTASES FAMILY MEMBER"/>
    <property type="match status" value="1"/>
</dbReference>
<dbReference type="AlphaFoldDB" id="A0AAW0QBB5"/>
<evidence type="ECO:0000256" key="1">
    <source>
        <dbReference type="ARBA" id="ARBA00006484"/>
    </source>
</evidence>
<dbReference type="CDD" id="cd05233">
    <property type="entry name" value="SDR_c"/>
    <property type="match status" value="1"/>
</dbReference>
<dbReference type="InterPro" id="IPR036291">
    <property type="entry name" value="NAD(P)-bd_dom_sf"/>
</dbReference>
<dbReference type="SUPFAM" id="SSF51735">
    <property type="entry name" value="NAD(P)-binding Rossmann-fold domains"/>
    <property type="match status" value="1"/>
</dbReference>
<dbReference type="Proteomes" id="UP001392437">
    <property type="component" value="Unassembled WGS sequence"/>
</dbReference>
<dbReference type="PANTHER" id="PTHR42760:SF37">
    <property type="entry name" value="CLAVALDEHYDE DEHYDROGENASE"/>
    <property type="match status" value="1"/>
</dbReference>
<dbReference type="InterPro" id="IPR002347">
    <property type="entry name" value="SDR_fam"/>
</dbReference>
<dbReference type="EMBL" id="JAQQWP010000010">
    <property type="protein sequence ID" value="KAK8097084.1"/>
    <property type="molecule type" value="Genomic_DNA"/>
</dbReference>
<organism evidence="3 4">
    <name type="scientific">Apiospora kogelbergensis</name>
    <dbReference type="NCBI Taxonomy" id="1337665"/>
    <lineage>
        <taxon>Eukaryota</taxon>
        <taxon>Fungi</taxon>
        <taxon>Dikarya</taxon>
        <taxon>Ascomycota</taxon>
        <taxon>Pezizomycotina</taxon>
        <taxon>Sordariomycetes</taxon>
        <taxon>Xylariomycetidae</taxon>
        <taxon>Amphisphaeriales</taxon>
        <taxon>Apiosporaceae</taxon>
        <taxon>Apiospora</taxon>
    </lineage>
</organism>
<dbReference type="Pfam" id="PF00106">
    <property type="entry name" value="adh_short"/>
    <property type="match status" value="1"/>
</dbReference>
<evidence type="ECO:0000313" key="3">
    <source>
        <dbReference type="EMBL" id="KAK8097084.1"/>
    </source>
</evidence>
<evidence type="ECO:0000313" key="4">
    <source>
        <dbReference type="Proteomes" id="UP001392437"/>
    </source>
</evidence>
<dbReference type="Gene3D" id="3.40.50.720">
    <property type="entry name" value="NAD(P)-binding Rossmann-like Domain"/>
    <property type="match status" value="1"/>
</dbReference>
<keyword evidence="2" id="KW-0560">Oxidoreductase</keyword>
<reference evidence="3 4" key="1">
    <citation type="submission" date="2023-01" db="EMBL/GenBank/DDBJ databases">
        <title>Analysis of 21 Apiospora genomes using comparative genomics revels a genus with tremendous synthesis potential of carbohydrate active enzymes and secondary metabolites.</title>
        <authorList>
            <person name="Sorensen T."/>
        </authorList>
    </citation>
    <scope>NUCLEOTIDE SEQUENCE [LARGE SCALE GENOMIC DNA]</scope>
    <source>
        <strain evidence="3 4">CBS 117206</strain>
    </source>
</reference>
<protein>
    <recommendedName>
        <fullName evidence="5">NADP-dependent 3-hydroxy acid dehydrogenase YdfG</fullName>
    </recommendedName>
</protein>
<accession>A0AAW0QBB5</accession>
<proteinExistence type="inferred from homology"/>
<evidence type="ECO:0008006" key="5">
    <source>
        <dbReference type="Google" id="ProtNLM"/>
    </source>
</evidence>
<comment type="similarity">
    <text evidence="1">Belongs to the short-chain dehydrogenases/reductases (SDR) family.</text>
</comment>
<evidence type="ECO:0000256" key="2">
    <source>
        <dbReference type="ARBA" id="ARBA00023002"/>
    </source>
</evidence>
<comment type="caution">
    <text evidence="3">The sequence shown here is derived from an EMBL/GenBank/DDBJ whole genome shotgun (WGS) entry which is preliminary data.</text>
</comment>
<gene>
    <name evidence="3" type="ORF">PG999_013028</name>
</gene>